<feature type="region of interest" description="Disordered" evidence="1">
    <location>
        <begin position="754"/>
        <end position="810"/>
    </location>
</feature>
<keyword evidence="4" id="KW-1185">Reference proteome</keyword>
<dbReference type="PROSITE" id="PS50812">
    <property type="entry name" value="PWWP"/>
    <property type="match status" value="1"/>
</dbReference>
<feature type="domain" description="PWWP" evidence="2">
    <location>
        <begin position="116"/>
        <end position="177"/>
    </location>
</feature>
<evidence type="ECO:0000259" key="2">
    <source>
        <dbReference type="PROSITE" id="PS50812"/>
    </source>
</evidence>
<feature type="compositionally biased region" description="Basic and acidic residues" evidence="1">
    <location>
        <begin position="389"/>
        <end position="398"/>
    </location>
</feature>
<dbReference type="Gene3D" id="2.30.30.140">
    <property type="match status" value="1"/>
</dbReference>
<dbReference type="InterPro" id="IPR000313">
    <property type="entry name" value="PWWP_dom"/>
</dbReference>
<gene>
    <name evidence="3" type="ORF">DKX38_006134</name>
</gene>
<dbReference type="CDD" id="cd05162">
    <property type="entry name" value="PWWP"/>
    <property type="match status" value="1"/>
</dbReference>
<feature type="compositionally biased region" description="Basic and acidic residues" evidence="1">
    <location>
        <begin position="452"/>
        <end position="467"/>
    </location>
</feature>
<dbReference type="SMART" id="SM00293">
    <property type="entry name" value="PWWP"/>
    <property type="match status" value="1"/>
</dbReference>
<feature type="compositionally biased region" description="Basic and acidic residues" evidence="1">
    <location>
        <begin position="490"/>
        <end position="499"/>
    </location>
</feature>
<name>A0A5N5N1F6_9ROSI</name>
<feature type="compositionally biased region" description="Basic and acidic residues" evidence="1">
    <location>
        <begin position="602"/>
        <end position="622"/>
    </location>
</feature>
<dbReference type="AlphaFoldDB" id="A0A5N5N1F6"/>
<feature type="compositionally biased region" description="Polar residues" evidence="1">
    <location>
        <begin position="772"/>
        <end position="790"/>
    </location>
</feature>
<dbReference type="SUPFAM" id="SSF63748">
    <property type="entry name" value="Tudor/PWWP/MBT"/>
    <property type="match status" value="1"/>
</dbReference>
<dbReference type="Proteomes" id="UP000326939">
    <property type="component" value="Chromosome 4"/>
</dbReference>
<accession>A0A5N5N1F6</accession>
<feature type="compositionally biased region" description="Basic residues" evidence="1">
    <location>
        <begin position="757"/>
        <end position="767"/>
    </location>
</feature>
<dbReference type="InterPro" id="IPR052657">
    <property type="entry name" value="PDP_family_Arabidopsis"/>
</dbReference>
<feature type="compositionally biased region" description="Polar residues" evidence="1">
    <location>
        <begin position="508"/>
        <end position="518"/>
    </location>
</feature>
<evidence type="ECO:0000313" key="4">
    <source>
        <dbReference type="Proteomes" id="UP000326939"/>
    </source>
</evidence>
<dbReference type="PANTHER" id="PTHR10688:SF3">
    <property type="entry name" value="PWWP DOMAIN-CONTAINING PROTEIN 6"/>
    <property type="match status" value="1"/>
</dbReference>
<protein>
    <recommendedName>
        <fullName evidence="2">PWWP domain-containing protein</fullName>
    </recommendedName>
</protein>
<feature type="compositionally biased region" description="Basic and acidic residues" evidence="1">
    <location>
        <begin position="405"/>
        <end position="415"/>
    </location>
</feature>
<evidence type="ECO:0000313" key="3">
    <source>
        <dbReference type="EMBL" id="KAB5561177.1"/>
    </source>
</evidence>
<proteinExistence type="predicted"/>
<reference evidence="4" key="1">
    <citation type="journal article" date="2019" name="Gigascience">
        <title>De novo genome assembly of the endangered Acer yangbiense, a plant species with extremely small populations endemic to Yunnan Province, China.</title>
        <authorList>
            <person name="Yang J."/>
            <person name="Wariss H.M."/>
            <person name="Tao L."/>
            <person name="Zhang R."/>
            <person name="Yun Q."/>
            <person name="Hollingsworth P."/>
            <person name="Dao Z."/>
            <person name="Luo G."/>
            <person name="Guo H."/>
            <person name="Ma Y."/>
            <person name="Sun W."/>
        </authorList>
    </citation>
    <scope>NUCLEOTIDE SEQUENCE [LARGE SCALE GENOMIC DNA]</scope>
    <source>
        <strain evidence="4">cv. br00</strain>
    </source>
</reference>
<feature type="region of interest" description="Disordered" evidence="1">
    <location>
        <begin position="374"/>
        <end position="658"/>
    </location>
</feature>
<feature type="compositionally biased region" description="Basic and acidic residues" evidence="1">
    <location>
        <begin position="581"/>
        <end position="595"/>
    </location>
</feature>
<feature type="region of interest" description="Disordered" evidence="1">
    <location>
        <begin position="1"/>
        <end position="24"/>
    </location>
</feature>
<sequence length="1000" mass="109867">MEAITLGADKTTDPGAKTIKDNGKEGFVDDLSPSFDVNNLEDSEINGVSSLLKMQEGGSLKGLETVLDYLSKNEKREFGNDGLKTDLLDANEGNIDDAGEDGREGEMDMAYDQFRVGEFVWGKIRSHPWWPGRIYDPMNASDYAKQCKQRDKILVAYFGDSTFAWCNPSQLSPFEESFVEMFKQSTSKSFVNAVKEAVDEVGRLVDLKMTCSCVPQENLMGFGRSLAVNTGIKEGLLVPEGGIEKFSTALFEPASFLPVLKDVAQFVNTVNMLEVTVLKNWLSAFYRAKGGYQLPTYHEPLPISGLEDDTRNWTMNLTDHSGGVQARIQGPVVEDWHSSPTGFKFDQTTQGLLHKCQDMDDRWNRRTKQKSIAEILRADTDAETENKEEDVTKEETGSRKQTSSADRETGKDGDKTMGQVMDTKIQNVVGEVAKDKASSGKPASLSGREKRKASDKADAEEKSKVGDVGEAGTNSGKHESTLGRKKRKVSDKAAADCKSDVGNVAEIGTNSEKSASSTGRKKRKVSDEVNADGGNDSVSRLTRKETTLSESFVASDLEVGGRDVKMASSAVENDDAEENIDETRDKSVSGEKKIDGGLSDLRGGDEAKARVEKDSFSRERRQSKYLSPPYTNILSGQRKKGFEAESKNISNDPRSREKMTNVADHLICEKFQMKAYEETGGDQISGSSGPQTPKQDQNTIIDLVKIKAPVNQMLSHVQFLALNPTYLEEGNSVGIVEEFVSAFRSSIYRNGSNYKIYNKHQPGRTKRKSQESEPGTSGVEQNLAGQSSADYKSRSKKPKRSEEAKLEKLKVRQAATATDVKTSDKESDGKSRAAAALYVTFSPGSSLPSKNDLIMIYEKYGALNQEETEVFYNGCAKIVFMSSSEAEEAFNDSQIASPFGAASVTFRLQYLSSAETKTPEIREIPSLNSSTLAKDETNLGKEFASQSSANDVSQLNYIKQKLEMMSSILEMSDGTDMKSKLEGEIKGLLEKVSTMARSSL</sequence>
<feature type="compositionally biased region" description="Basic and acidic residues" evidence="1">
    <location>
        <begin position="800"/>
        <end position="810"/>
    </location>
</feature>
<dbReference type="EMBL" id="VDCV01000004">
    <property type="protein sequence ID" value="KAB5561177.1"/>
    <property type="molecule type" value="Genomic_DNA"/>
</dbReference>
<evidence type="ECO:0000256" key="1">
    <source>
        <dbReference type="SAM" id="MobiDB-lite"/>
    </source>
</evidence>
<organism evidence="3 4">
    <name type="scientific">Salix brachista</name>
    <dbReference type="NCBI Taxonomy" id="2182728"/>
    <lineage>
        <taxon>Eukaryota</taxon>
        <taxon>Viridiplantae</taxon>
        <taxon>Streptophyta</taxon>
        <taxon>Embryophyta</taxon>
        <taxon>Tracheophyta</taxon>
        <taxon>Spermatophyta</taxon>
        <taxon>Magnoliopsida</taxon>
        <taxon>eudicotyledons</taxon>
        <taxon>Gunneridae</taxon>
        <taxon>Pentapetalae</taxon>
        <taxon>rosids</taxon>
        <taxon>fabids</taxon>
        <taxon>Malpighiales</taxon>
        <taxon>Salicaceae</taxon>
        <taxon>Saliceae</taxon>
        <taxon>Salix</taxon>
    </lineage>
</organism>
<dbReference type="PANTHER" id="PTHR10688">
    <property type="entry name" value="PWWP DOMAIN-CONTAINING PROTEIN"/>
    <property type="match status" value="1"/>
</dbReference>
<dbReference type="Pfam" id="PF00855">
    <property type="entry name" value="PWWP"/>
    <property type="match status" value="1"/>
</dbReference>
<comment type="caution">
    <text evidence="3">The sequence shown here is derived from an EMBL/GenBank/DDBJ whole genome shotgun (WGS) entry which is preliminary data.</text>
</comment>